<comment type="subcellular location">
    <subcellularLocation>
        <location evidence="1">Membrane</location>
        <topology evidence="1">Multi-pass membrane protein</topology>
    </subcellularLocation>
</comment>
<dbReference type="InterPro" id="IPR036837">
    <property type="entry name" value="Cation_efflux_CTD_sf"/>
</dbReference>
<accession>A0ABU9D752</accession>
<keyword evidence="11" id="KW-1185">Reference proteome</keyword>
<evidence type="ECO:0000256" key="5">
    <source>
        <dbReference type="ARBA" id="ARBA00022989"/>
    </source>
</evidence>
<dbReference type="SUPFAM" id="SSF160240">
    <property type="entry name" value="Cation efflux protein cytoplasmic domain-like"/>
    <property type="match status" value="1"/>
</dbReference>
<protein>
    <submittedName>
        <fullName evidence="10">Cation diffusion facilitator family transporter</fullName>
    </submittedName>
</protein>
<dbReference type="InterPro" id="IPR002524">
    <property type="entry name" value="Cation_efflux"/>
</dbReference>
<comment type="similarity">
    <text evidence="2">Belongs to the cation diffusion facilitator (CDF) transporter (TC 2.A.4) family.</text>
</comment>
<feature type="domain" description="Cation efflux protein cytoplasmic" evidence="9">
    <location>
        <begin position="219"/>
        <end position="295"/>
    </location>
</feature>
<evidence type="ECO:0000259" key="8">
    <source>
        <dbReference type="Pfam" id="PF01545"/>
    </source>
</evidence>
<dbReference type="RefSeq" id="WP_341370418.1">
    <property type="nucleotide sequence ID" value="NZ_JBBPCO010000005.1"/>
</dbReference>
<evidence type="ECO:0000313" key="11">
    <source>
        <dbReference type="Proteomes" id="UP001446205"/>
    </source>
</evidence>
<evidence type="ECO:0000256" key="3">
    <source>
        <dbReference type="ARBA" id="ARBA00022448"/>
    </source>
</evidence>
<evidence type="ECO:0000256" key="7">
    <source>
        <dbReference type="SAM" id="Phobius"/>
    </source>
</evidence>
<dbReference type="Pfam" id="PF01545">
    <property type="entry name" value="Cation_efflux"/>
    <property type="match status" value="1"/>
</dbReference>
<evidence type="ECO:0000259" key="9">
    <source>
        <dbReference type="Pfam" id="PF16916"/>
    </source>
</evidence>
<gene>
    <name evidence="10" type="ORF">WOB96_06220</name>
</gene>
<reference evidence="10 11" key="1">
    <citation type="submission" date="2024-04" db="EMBL/GenBank/DDBJ databases">
        <authorList>
            <person name="Abashina T."/>
            <person name="Shaikin A."/>
        </authorList>
    </citation>
    <scope>NUCLEOTIDE SEQUENCE [LARGE SCALE GENOMIC DNA]</scope>
    <source>
        <strain evidence="10 11">AAFK</strain>
    </source>
</reference>
<evidence type="ECO:0000256" key="1">
    <source>
        <dbReference type="ARBA" id="ARBA00004141"/>
    </source>
</evidence>
<dbReference type="Gene3D" id="3.30.70.1350">
    <property type="entry name" value="Cation efflux protein, cytoplasmic domain"/>
    <property type="match status" value="1"/>
</dbReference>
<keyword evidence="4 7" id="KW-0812">Transmembrane</keyword>
<dbReference type="PANTHER" id="PTHR43840">
    <property type="entry name" value="MITOCHONDRIAL METAL TRANSPORTER 1-RELATED"/>
    <property type="match status" value="1"/>
</dbReference>
<dbReference type="Pfam" id="PF16916">
    <property type="entry name" value="ZT_dimer"/>
    <property type="match status" value="1"/>
</dbReference>
<evidence type="ECO:0000256" key="2">
    <source>
        <dbReference type="ARBA" id="ARBA00008114"/>
    </source>
</evidence>
<dbReference type="Gene3D" id="1.20.1510.10">
    <property type="entry name" value="Cation efflux protein transmembrane domain"/>
    <property type="match status" value="1"/>
</dbReference>
<keyword evidence="6 7" id="KW-0472">Membrane</keyword>
<dbReference type="Proteomes" id="UP001446205">
    <property type="component" value="Unassembled WGS sequence"/>
</dbReference>
<feature type="transmembrane region" description="Helical" evidence="7">
    <location>
        <begin position="21"/>
        <end position="40"/>
    </location>
</feature>
<feature type="domain" description="Cation efflux protein transmembrane" evidence="8">
    <location>
        <begin position="21"/>
        <end position="213"/>
    </location>
</feature>
<evidence type="ECO:0000313" key="10">
    <source>
        <dbReference type="EMBL" id="MEK8089359.1"/>
    </source>
</evidence>
<evidence type="ECO:0000256" key="4">
    <source>
        <dbReference type="ARBA" id="ARBA00022692"/>
    </source>
</evidence>
<dbReference type="PANTHER" id="PTHR43840:SF15">
    <property type="entry name" value="MITOCHONDRIAL METAL TRANSPORTER 1-RELATED"/>
    <property type="match status" value="1"/>
</dbReference>
<feature type="transmembrane region" description="Helical" evidence="7">
    <location>
        <begin position="164"/>
        <end position="182"/>
    </location>
</feature>
<organism evidence="10 11">
    <name type="scientific">Thermithiobacillus plumbiphilus</name>
    <dbReference type="NCBI Taxonomy" id="1729899"/>
    <lineage>
        <taxon>Bacteria</taxon>
        <taxon>Pseudomonadati</taxon>
        <taxon>Pseudomonadota</taxon>
        <taxon>Acidithiobacillia</taxon>
        <taxon>Acidithiobacillales</taxon>
        <taxon>Thermithiobacillaceae</taxon>
        <taxon>Thermithiobacillus</taxon>
    </lineage>
</organism>
<dbReference type="InterPro" id="IPR027469">
    <property type="entry name" value="Cation_efflux_TMD_sf"/>
</dbReference>
<comment type="caution">
    <text evidence="10">The sequence shown here is derived from an EMBL/GenBank/DDBJ whole genome shotgun (WGS) entry which is preliminary data.</text>
</comment>
<keyword evidence="3" id="KW-0813">Transport</keyword>
<dbReference type="SUPFAM" id="SSF161111">
    <property type="entry name" value="Cation efflux protein transmembrane domain-like"/>
    <property type="match status" value="1"/>
</dbReference>
<dbReference type="InterPro" id="IPR050291">
    <property type="entry name" value="CDF_Transporter"/>
</dbReference>
<name>A0ABU9D752_9PROT</name>
<proteinExistence type="inferred from homology"/>
<dbReference type="NCBIfam" id="TIGR01297">
    <property type="entry name" value="CDF"/>
    <property type="match status" value="1"/>
</dbReference>
<dbReference type="InterPro" id="IPR058533">
    <property type="entry name" value="Cation_efflux_TM"/>
</dbReference>
<keyword evidence="5 7" id="KW-1133">Transmembrane helix</keyword>
<feature type="transmembrane region" description="Helical" evidence="7">
    <location>
        <begin position="88"/>
        <end position="106"/>
    </location>
</feature>
<dbReference type="EMBL" id="JBBPCO010000005">
    <property type="protein sequence ID" value="MEK8089359.1"/>
    <property type="molecule type" value="Genomic_DNA"/>
</dbReference>
<evidence type="ECO:0000256" key="6">
    <source>
        <dbReference type="ARBA" id="ARBA00023136"/>
    </source>
</evidence>
<sequence>MKQTARLDRETRGRINQRVTIVGAAWNVLLVAIKLVIGLLGQSQALIADAFHSLADLLNDFGLMIAMYFSRQAPDEEHPYGHERFETLAAFGIGLLLAINGIWLALHNVQRLYHGELSTPESYTLFAALLGIFIKEGMYHYTIRAARLTHSPALKANAWDHRSDAISSIVVFIGIAGTLMGMPYLDATVAILVGLMVLRIGAMTAWEALQELVDRGLGPEQLARIRKLITGVEGVTDLHLLKTRRMGPQALAEVHIEVAPRLSVSEGHQIAERVRRTLLEAVPDLSEATIHIDPENDETDAPLLPPRSEVELRLQRALAEHRLPQPENLLLHYQSGRLLLELCYFLPARGSLDELQLLATEIRDTLLASGIAQDVQILWRSETA</sequence>
<dbReference type="InterPro" id="IPR027470">
    <property type="entry name" value="Cation_efflux_CTD"/>
</dbReference>